<dbReference type="SUPFAM" id="SSF48498">
    <property type="entry name" value="Tetracyclin repressor-like, C-terminal domain"/>
    <property type="match status" value="1"/>
</dbReference>
<proteinExistence type="predicted"/>
<organism evidence="6 7">
    <name type="scientific">Halostreptopolyspora alba</name>
    <dbReference type="NCBI Taxonomy" id="2487137"/>
    <lineage>
        <taxon>Bacteria</taxon>
        <taxon>Bacillati</taxon>
        <taxon>Actinomycetota</taxon>
        <taxon>Actinomycetes</taxon>
        <taxon>Streptosporangiales</taxon>
        <taxon>Nocardiopsidaceae</taxon>
        <taxon>Halostreptopolyspora</taxon>
    </lineage>
</organism>
<evidence type="ECO:0000256" key="3">
    <source>
        <dbReference type="ARBA" id="ARBA00023163"/>
    </source>
</evidence>
<evidence type="ECO:0000256" key="2">
    <source>
        <dbReference type="ARBA" id="ARBA00023125"/>
    </source>
</evidence>
<dbReference type="PANTHER" id="PTHR30055:SF238">
    <property type="entry name" value="MYCOFACTOCIN BIOSYNTHESIS TRANSCRIPTIONAL REGULATOR MFTR-RELATED"/>
    <property type="match status" value="1"/>
</dbReference>
<gene>
    <name evidence="6" type="ORF">EFW17_08930</name>
</gene>
<dbReference type="Gene3D" id="1.10.357.10">
    <property type="entry name" value="Tetracycline Repressor, domain 2"/>
    <property type="match status" value="1"/>
</dbReference>
<evidence type="ECO:0000259" key="5">
    <source>
        <dbReference type="PROSITE" id="PS50977"/>
    </source>
</evidence>
<dbReference type="InterPro" id="IPR036271">
    <property type="entry name" value="Tet_transcr_reg_TetR-rel_C_sf"/>
</dbReference>
<comment type="caution">
    <text evidence="6">The sequence shown here is derived from an EMBL/GenBank/DDBJ whole genome shotgun (WGS) entry which is preliminary data.</text>
</comment>
<evidence type="ECO:0000256" key="4">
    <source>
        <dbReference type="PROSITE-ProRule" id="PRU00335"/>
    </source>
</evidence>
<dbReference type="OrthoDB" id="5068503at2"/>
<dbReference type="GO" id="GO:0003700">
    <property type="term" value="F:DNA-binding transcription factor activity"/>
    <property type="evidence" value="ECO:0007669"/>
    <property type="project" value="TreeGrafter"/>
</dbReference>
<dbReference type="InterPro" id="IPR009057">
    <property type="entry name" value="Homeodomain-like_sf"/>
</dbReference>
<keyword evidence="3" id="KW-0804">Transcription</keyword>
<keyword evidence="2 4" id="KW-0238">DNA-binding</keyword>
<feature type="domain" description="HTH tetR-type" evidence="5">
    <location>
        <begin position="1"/>
        <end position="61"/>
    </location>
</feature>
<dbReference type="AlphaFoldDB" id="A0A3N0EBM2"/>
<dbReference type="Proteomes" id="UP000269198">
    <property type="component" value="Unassembled WGS sequence"/>
</dbReference>
<feature type="DNA-binding region" description="H-T-H motif" evidence="4">
    <location>
        <begin position="24"/>
        <end position="43"/>
    </location>
</feature>
<dbReference type="Pfam" id="PF00440">
    <property type="entry name" value="TetR_N"/>
    <property type="match status" value="1"/>
</dbReference>
<dbReference type="PRINTS" id="PR00455">
    <property type="entry name" value="HTHTETR"/>
</dbReference>
<dbReference type="InterPro" id="IPR001647">
    <property type="entry name" value="HTH_TetR"/>
</dbReference>
<accession>A0A3N0EBM2</accession>
<dbReference type="GO" id="GO:0000976">
    <property type="term" value="F:transcription cis-regulatory region binding"/>
    <property type="evidence" value="ECO:0007669"/>
    <property type="project" value="TreeGrafter"/>
</dbReference>
<keyword evidence="1" id="KW-0805">Transcription regulation</keyword>
<evidence type="ECO:0000256" key="1">
    <source>
        <dbReference type="ARBA" id="ARBA00023015"/>
    </source>
</evidence>
<dbReference type="SUPFAM" id="SSF46689">
    <property type="entry name" value="Homeodomain-like"/>
    <property type="match status" value="1"/>
</dbReference>
<dbReference type="RefSeq" id="WP_123200862.1">
    <property type="nucleotide sequence ID" value="NZ_RJMB01000007.1"/>
</dbReference>
<dbReference type="PROSITE" id="PS50977">
    <property type="entry name" value="HTH_TETR_2"/>
    <property type="match status" value="1"/>
</dbReference>
<name>A0A3N0EBM2_9ACTN</name>
<reference evidence="6 7" key="1">
    <citation type="submission" date="2018-11" db="EMBL/GenBank/DDBJ databases">
        <title>The genome draft of YIM 96095.</title>
        <authorList>
            <person name="Tang S.-K."/>
            <person name="Chunyu W.-X."/>
            <person name="Feng Y.-Z."/>
        </authorList>
    </citation>
    <scope>NUCLEOTIDE SEQUENCE [LARGE SCALE GENOMIC DNA]</scope>
    <source>
        <strain evidence="6 7">YIM 96095</strain>
    </source>
</reference>
<protein>
    <submittedName>
        <fullName evidence="6">TetR/AcrR family transcriptional regulator</fullName>
    </submittedName>
</protein>
<dbReference type="InterPro" id="IPR050109">
    <property type="entry name" value="HTH-type_TetR-like_transc_reg"/>
</dbReference>
<dbReference type="PANTHER" id="PTHR30055">
    <property type="entry name" value="HTH-TYPE TRANSCRIPTIONAL REGULATOR RUTR"/>
    <property type="match status" value="1"/>
</dbReference>
<keyword evidence="7" id="KW-1185">Reference proteome</keyword>
<evidence type="ECO:0000313" key="6">
    <source>
        <dbReference type="EMBL" id="RNL85208.1"/>
    </source>
</evidence>
<sequence>MGTRDRILDAAADIMRTDGIARATTKEIAKRAGFSEAALYKHFDDKTEIFVAVLHERLPGLVDVLRWLQTRVGEDSVRRNLEEVVVAALAFYDESFPMLVGIFSERRLLEAHREGVRRLGAGPEIPNRALVAYLSAERRHGRINGDADPDEVASLLLGACLQHAFFRHFAGDPAPTGFRETAAALVAAVTGGIEPDR</sequence>
<evidence type="ECO:0000313" key="7">
    <source>
        <dbReference type="Proteomes" id="UP000269198"/>
    </source>
</evidence>
<dbReference type="EMBL" id="RJMB01000007">
    <property type="protein sequence ID" value="RNL85208.1"/>
    <property type="molecule type" value="Genomic_DNA"/>
</dbReference>